<gene>
    <name evidence="1" type="ORF">CSSPJE1EN2_LOCUS23517</name>
</gene>
<organism evidence="1 2">
    <name type="scientific">Sphagnum jensenii</name>
    <dbReference type="NCBI Taxonomy" id="128206"/>
    <lineage>
        <taxon>Eukaryota</taxon>
        <taxon>Viridiplantae</taxon>
        <taxon>Streptophyta</taxon>
        <taxon>Embryophyta</taxon>
        <taxon>Bryophyta</taxon>
        <taxon>Sphagnophytina</taxon>
        <taxon>Sphagnopsida</taxon>
        <taxon>Sphagnales</taxon>
        <taxon>Sphagnaceae</taxon>
        <taxon>Sphagnum</taxon>
    </lineage>
</organism>
<keyword evidence="2" id="KW-1185">Reference proteome</keyword>
<name>A0ABP1C0C1_9BRYO</name>
<protein>
    <submittedName>
        <fullName evidence="1">Uncharacterized protein</fullName>
    </submittedName>
</protein>
<dbReference type="Proteomes" id="UP001497522">
    <property type="component" value="Chromosome 8"/>
</dbReference>
<evidence type="ECO:0000313" key="2">
    <source>
        <dbReference type="Proteomes" id="UP001497522"/>
    </source>
</evidence>
<sequence>MCLACRVLGDEPDIPRLVRIGPVACTIDGQAVTIDTLRNLIGELLREANQVMNNQLLLGFQTAWIKRVIAEGNVKDRVNEDEVGYSFLSDARNEFHHHA</sequence>
<proteinExistence type="predicted"/>
<reference evidence="1" key="1">
    <citation type="submission" date="2024-03" db="EMBL/GenBank/DDBJ databases">
        <authorList>
            <consortium name="ELIXIR-Norway"/>
            <consortium name="Elixir Norway"/>
        </authorList>
    </citation>
    <scope>NUCLEOTIDE SEQUENCE</scope>
</reference>
<accession>A0ABP1C0C1</accession>
<evidence type="ECO:0000313" key="1">
    <source>
        <dbReference type="EMBL" id="CAK9882161.1"/>
    </source>
</evidence>
<dbReference type="EMBL" id="OZ023709">
    <property type="protein sequence ID" value="CAK9882161.1"/>
    <property type="molecule type" value="Genomic_DNA"/>
</dbReference>